<evidence type="ECO:0000313" key="1">
    <source>
        <dbReference type="EMBL" id="KDO69240.1"/>
    </source>
</evidence>
<gene>
    <name evidence="1" type="ORF">CISIN_1g035664mg</name>
</gene>
<proteinExistence type="predicted"/>
<keyword evidence="2" id="KW-1185">Reference proteome</keyword>
<dbReference type="EMBL" id="KK784893">
    <property type="protein sequence ID" value="KDO69240.1"/>
    <property type="molecule type" value="Genomic_DNA"/>
</dbReference>
<dbReference type="Proteomes" id="UP000027120">
    <property type="component" value="Unassembled WGS sequence"/>
</dbReference>
<protein>
    <submittedName>
        <fullName evidence="1">Uncharacterized protein</fullName>
    </submittedName>
</protein>
<reference evidence="1 2" key="1">
    <citation type="submission" date="2014-04" db="EMBL/GenBank/DDBJ databases">
        <authorList>
            <consortium name="International Citrus Genome Consortium"/>
            <person name="Gmitter F."/>
            <person name="Chen C."/>
            <person name="Farmerie W."/>
            <person name="Harkins T."/>
            <person name="Desany B."/>
            <person name="Mohiuddin M."/>
            <person name="Kodira C."/>
            <person name="Borodovsky M."/>
            <person name="Lomsadze A."/>
            <person name="Burns P."/>
            <person name="Jenkins J."/>
            <person name="Prochnik S."/>
            <person name="Shu S."/>
            <person name="Chapman J."/>
            <person name="Pitluck S."/>
            <person name="Schmutz J."/>
            <person name="Rokhsar D."/>
        </authorList>
    </citation>
    <scope>NUCLEOTIDE SEQUENCE</scope>
</reference>
<evidence type="ECO:0000313" key="2">
    <source>
        <dbReference type="Proteomes" id="UP000027120"/>
    </source>
</evidence>
<dbReference type="AlphaFoldDB" id="A0A067FSW8"/>
<accession>A0A067FSW8</accession>
<sequence>MRNCNVIDLYSKSYLALSLFYIKSQHCSVKQIKNKKGQRQQENKAWQRTGTLASNDQKEKYYRWVQISNEEKYSKNSTSRNKTKIKKKIPTKKNIYFCLFTLSSYLKVTVD</sequence>
<name>A0A067FSW8_CITSI</name>
<organism evidence="1 2">
    <name type="scientific">Citrus sinensis</name>
    <name type="common">Sweet orange</name>
    <name type="synonym">Citrus aurantium var. sinensis</name>
    <dbReference type="NCBI Taxonomy" id="2711"/>
    <lineage>
        <taxon>Eukaryota</taxon>
        <taxon>Viridiplantae</taxon>
        <taxon>Streptophyta</taxon>
        <taxon>Embryophyta</taxon>
        <taxon>Tracheophyta</taxon>
        <taxon>Spermatophyta</taxon>
        <taxon>Magnoliopsida</taxon>
        <taxon>eudicotyledons</taxon>
        <taxon>Gunneridae</taxon>
        <taxon>Pentapetalae</taxon>
        <taxon>rosids</taxon>
        <taxon>malvids</taxon>
        <taxon>Sapindales</taxon>
        <taxon>Rutaceae</taxon>
        <taxon>Aurantioideae</taxon>
        <taxon>Citrus</taxon>
    </lineage>
</organism>